<dbReference type="PANTHER" id="PTHR36795:SF2">
    <property type="entry name" value="OS01G0938400 PROTEIN"/>
    <property type="match status" value="1"/>
</dbReference>
<dbReference type="PANTHER" id="PTHR36795">
    <property type="entry name" value="OS01G0938400 PROTEIN"/>
    <property type="match status" value="1"/>
</dbReference>
<comment type="caution">
    <text evidence="2">The sequence shown here is derived from an EMBL/GenBank/DDBJ whole genome shotgun (WGS) entry which is preliminary data.</text>
</comment>
<sequence length="117" mass="13695">MASATMFSSYQRLKHEEDHDQLQIAERLPVKSRLWSSLKRVPIKKRFRVNVKVPSSRKKVKLVRVSFGKLVERLKEGQDHFGHLFAGKYVHSRESYYMFILLTLLDVLGFGTVTFLL</sequence>
<keyword evidence="1" id="KW-0812">Transmembrane</keyword>
<keyword evidence="1" id="KW-1133">Transmembrane helix</keyword>
<protein>
    <submittedName>
        <fullName evidence="2">Uncharacterized protein</fullName>
    </submittedName>
</protein>
<name>A0ABR2QTQ4_9ROSI</name>
<evidence type="ECO:0000256" key="1">
    <source>
        <dbReference type="SAM" id="Phobius"/>
    </source>
</evidence>
<gene>
    <name evidence="2" type="ORF">V6N11_001842</name>
</gene>
<accession>A0ABR2QTQ4</accession>
<keyword evidence="3" id="KW-1185">Reference proteome</keyword>
<dbReference type="Proteomes" id="UP001396334">
    <property type="component" value="Unassembled WGS sequence"/>
</dbReference>
<dbReference type="EMBL" id="JBBPBN010000031">
    <property type="protein sequence ID" value="KAK9004024.1"/>
    <property type="molecule type" value="Genomic_DNA"/>
</dbReference>
<reference evidence="2 3" key="1">
    <citation type="journal article" date="2024" name="G3 (Bethesda)">
        <title>Genome assembly of Hibiscus sabdariffa L. provides insights into metabolisms of medicinal natural products.</title>
        <authorList>
            <person name="Kim T."/>
        </authorList>
    </citation>
    <scope>NUCLEOTIDE SEQUENCE [LARGE SCALE GENOMIC DNA]</scope>
    <source>
        <strain evidence="2">TK-2024</strain>
        <tissue evidence="2">Old leaves</tissue>
    </source>
</reference>
<evidence type="ECO:0000313" key="3">
    <source>
        <dbReference type="Proteomes" id="UP001396334"/>
    </source>
</evidence>
<proteinExistence type="predicted"/>
<evidence type="ECO:0000313" key="2">
    <source>
        <dbReference type="EMBL" id="KAK9004024.1"/>
    </source>
</evidence>
<keyword evidence="1" id="KW-0472">Membrane</keyword>
<organism evidence="2 3">
    <name type="scientific">Hibiscus sabdariffa</name>
    <name type="common">roselle</name>
    <dbReference type="NCBI Taxonomy" id="183260"/>
    <lineage>
        <taxon>Eukaryota</taxon>
        <taxon>Viridiplantae</taxon>
        <taxon>Streptophyta</taxon>
        <taxon>Embryophyta</taxon>
        <taxon>Tracheophyta</taxon>
        <taxon>Spermatophyta</taxon>
        <taxon>Magnoliopsida</taxon>
        <taxon>eudicotyledons</taxon>
        <taxon>Gunneridae</taxon>
        <taxon>Pentapetalae</taxon>
        <taxon>rosids</taxon>
        <taxon>malvids</taxon>
        <taxon>Malvales</taxon>
        <taxon>Malvaceae</taxon>
        <taxon>Malvoideae</taxon>
        <taxon>Hibiscus</taxon>
    </lineage>
</organism>
<feature type="transmembrane region" description="Helical" evidence="1">
    <location>
        <begin position="96"/>
        <end position="116"/>
    </location>
</feature>